<protein>
    <submittedName>
        <fullName evidence="1">Uncharacterized protein</fullName>
    </submittedName>
</protein>
<evidence type="ECO:0000313" key="2">
    <source>
        <dbReference type="Proteomes" id="UP001055072"/>
    </source>
</evidence>
<sequence length="412" mass="45413">MGKWMLEYHDDVLGDKFKSMVNAAIKRLNLEKGEPASTYEAFVTDLDTGDSFTSSLVDIMVKELADRRTRPNPLDRRMISENTAKSLRMYGERTRIYRERPSSSFGLSLRPPTTVYPFPPPDIDQLEEEEDAGDSNETYNIGGVPAVNDAFRREPWSYTETEPLLSPPSSEGHALERVTSPLPVSPPSRPWVPSALLHRQNSIRRPSRSRTLDFSEFSTRRRGQHRANTQAAAAGDALRSEESTDGTWRFHSRLSAGPSTSTGSSNRLHFLPMAALVAPQYQADADSSNSSSEQRTPFPHNHFSHHYPSPPPLPSASSSQSSISSVPPRLRRGGLRAPESLLQQQGRPESITPSSAEITTLAGNPPRERTSLEPPSVALRNAIERFEASGAEEGATQLLTPRSVSPAEDSSV</sequence>
<organism evidence="1 2">
    <name type="scientific">Irpex rosettiformis</name>
    <dbReference type="NCBI Taxonomy" id="378272"/>
    <lineage>
        <taxon>Eukaryota</taxon>
        <taxon>Fungi</taxon>
        <taxon>Dikarya</taxon>
        <taxon>Basidiomycota</taxon>
        <taxon>Agaricomycotina</taxon>
        <taxon>Agaricomycetes</taxon>
        <taxon>Polyporales</taxon>
        <taxon>Irpicaceae</taxon>
        <taxon>Irpex</taxon>
    </lineage>
</organism>
<keyword evidence="2" id="KW-1185">Reference proteome</keyword>
<name>A0ACB8UEE6_9APHY</name>
<evidence type="ECO:0000313" key="1">
    <source>
        <dbReference type="EMBL" id="KAI0092698.1"/>
    </source>
</evidence>
<reference evidence="1" key="1">
    <citation type="journal article" date="2021" name="Environ. Microbiol.">
        <title>Gene family expansions and transcriptome signatures uncover fungal adaptations to wood decay.</title>
        <authorList>
            <person name="Hage H."/>
            <person name="Miyauchi S."/>
            <person name="Viragh M."/>
            <person name="Drula E."/>
            <person name="Min B."/>
            <person name="Chaduli D."/>
            <person name="Navarro D."/>
            <person name="Favel A."/>
            <person name="Norest M."/>
            <person name="Lesage-Meessen L."/>
            <person name="Balint B."/>
            <person name="Merenyi Z."/>
            <person name="de Eugenio L."/>
            <person name="Morin E."/>
            <person name="Martinez A.T."/>
            <person name="Baldrian P."/>
            <person name="Stursova M."/>
            <person name="Martinez M.J."/>
            <person name="Novotny C."/>
            <person name="Magnuson J.K."/>
            <person name="Spatafora J.W."/>
            <person name="Maurice S."/>
            <person name="Pangilinan J."/>
            <person name="Andreopoulos W."/>
            <person name="LaButti K."/>
            <person name="Hundley H."/>
            <person name="Na H."/>
            <person name="Kuo A."/>
            <person name="Barry K."/>
            <person name="Lipzen A."/>
            <person name="Henrissat B."/>
            <person name="Riley R."/>
            <person name="Ahrendt S."/>
            <person name="Nagy L.G."/>
            <person name="Grigoriev I.V."/>
            <person name="Martin F."/>
            <person name="Rosso M.N."/>
        </authorList>
    </citation>
    <scope>NUCLEOTIDE SEQUENCE</scope>
    <source>
        <strain evidence="1">CBS 384.51</strain>
    </source>
</reference>
<dbReference type="Proteomes" id="UP001055072">
    <property type="component" value="Unassembled WGS sequence"/>
</dbReference>
<dbReference type="EMBL" id="MU274903">
    <property type="protein sequence ID" value="KAI0092698.1"/>
    <property type="molecule type" value="Genomic_DNA"/>
</dbReference>
<gene>
    <name evidence="1" type="ORF">BDY19DRAFT_925657</name>
</gene>
<comment type="caution">
    <text evidence="1">The sequence shown here is derived from an EMBL/GenBank/DDBJ whole genome shotgun (WGS) entry which is preliminary data.</text>
</comment>
<accession>A0ACB8UEE6</accession>
<proteinExistence type="predicted"/>